<evidence type="ECO:0000313" key="3">
    <source>
        <dbReference type="RefSeq" id="XP_015601079.1"/>
    </source>
</evidence>
<name>A0AAJ7C4I6_CEPCN</name>
<dbReference type="GeneID" id="107270515"/>
<proteinExistence type="predicted"/>
<feature type="signal peptide" evidence="1">
    <location>
        <begin position="1"/>
        <end position="26"/>
    </location>
</feature>
<dbReference type="KEGG" id="ccin:107270515"/>
<protein>
    <submittedName>
        <fullName evidence="3">Uncharacterized protein LOC107270515</fullName>
    </submittedName>
</protein>
<evidence type="ECO:0000313" key="2">
    <source>
        <dbReference type="Proteomes" id="UP000694920"/>
    </source>
</evidence>
<dbReference type="RefSeq" id="XP_015601079.1">
    <property type="nucleotide sequence ID" value="XM_015745593.2"/>
</dbReference>
<keyword evidence="2" id="KW-1185">Reference proteome</keyword>
<keyword evidence="1" id="KW-0732">Signal</keyword>
<accession>A0AAJ7C4I6</accession>
<organism evidence="2 3">
    <name type="scientific">Cephus cinctus</name>
    <name type="common">Wheat stem sawfly</name>
    <dbReference type="NCBI Taxonomy" id="211228"/>
    <lineage>
        <taxon>Eukaryota</taxon>
        <taxon>Metazoa</taxon>
        <taxon>Ecdysozoa</taxon>
        <taxon>Arthropoda</taxon>
        <taxon>Hexapoda</taxon>
        <taxon>Insecta</taxon>
        <taxon>Pterygota</taxon>
        <taxon>Neoptera</taxon>
        <taxon>Endopterygota</taxon>
        <taxon>Hymenoptera</taxon>
        <taxon>Cephoidea</taxon>
        <taxon>Cephidae</taxon>
        <taxon>Cephus</taxon>
    </lineage>
</organism>
<dbReference type="AlphaFoldDB" id="A0AAJ7C4I6"/>
<gene>
    <name evidence="3" type="primary">LOC107270515</name>
</gene>
<feature type="chain" id="PRO_5042543816" evidence="1">
    <location>
        <begin position="27"/>
        <end position="270"/>
    </location>
</feature>
<reference evidence="3" key="1">
    <citation type="submission" date="2025-08" db="UniProtKB">
        <authorList>
            <consortium name="RefSeq"/>
        </authorList>
    </citation>
    <scope>IDENTIFICATION</scope>
</reference>
<sequence>MFSLNSVNIMKTLTLGFAFCFALVNGAADYQVVPSAYAEGASVVKYPQVQLGAAADTLRDEIISATTSYVARLTNIYYFQANSAAFFFGHSVEKMTGNLDRSINSIHDESPADSLDHSLDLVSNSFEGYIDIIPQEFGGNAVTGSTDLPSLENLMQDNPVNVTSMQTLESLLHDLPAVADHDFSILQKFITSMFAHGWENARPAFIKLRDEFREDLLFDNILSPFRSSMMYVHRNEDIIKAHTSDAAWSRCMTLFDKLTKIVLLHGKSNE</sequence>
<dbReference type="Proteomes" id="UP000694920">
    <property type="component" value="Unplaced"/>
</dbReference>
<evidence type="ECO:0000256" key="1">
    <source>
        <dbReference type="SAM" id="SignalP"/>
    </source>
</evidence>